<comment type="caution">
    <text evidence="1">The sequence shown here is derived from an EMBL/GenBank/DDBJ whole genome shotgun (WGS) entry which is preliminary data.</text>
</comment>
<proteinExistence type="predicted"/>
<organism evidence="1 2">
    <name type="scientific">Populus alba</name>
    <name type="common">White poplar</name>
    <dbReference type="NCBI Taxonomy" id="43335"/>
    <lineage>
        <taxon>Eukaryota</taxon>
        <taxon>Viridiplantae</taxon>
        <taxon>Streptophyta</taxon>
        <taxon>Embryophyta</taxon>
        <taxon>Tracheophyta</taxon>
        <taxon>Spermatophyta</taxon>
        <taxon>Magnoliopsida</taxon>
        <taxon>eudicotyledons</taxon>
        <taxon>Gunneridae</taxon>
        <taxon>Pentapetalae</taxon>
        <taxon>rosids</taxon>
        <taxon>fabids</taxon>
        <taxon>Malpighiales</taxon>
        <taxon>Salicaceae</taxon>
        <taxon>Saliceae</taxon>
        <taxon>Populus</taxon>
    </lineage>
</organism>
<dbReference type="EMBL" id="RCHU02000010">
    <property type="protein sequence ID" value="KAL3578302.1"/>
    <property type="molecule type" value="Genomic_DNA"/>
</dbReference>
<name>A0ACC4BJM5_POPAL</name>
<sequence>MIEFELPQEPIAVLDSLGWQLGSVCLRRCSSQSRVINTAKEQKLETCCAQTWSELVSAKELFTIVSIVEEYAGTISYWNI</sequence>
<evidence type="ECO:0000313" key="1">
    <source>
        <dbReference type="EMBL" id="KAL3578302.1"/>
    </source>
</evidence>
<dbReference type="Proteomes" id="UP000309997">
    <property type="component" value="Unassembled WGS sequence"/>
</dbReference>
<protein>
    <submittedName>
        <fullName evidence="1">Uncharacterized protein</fullName>
    </submittedName>
</protein>
<gene>
    <name evidence="1" type="ORF">D5086_019806</name>
</gene>
<reference evidence="1 2" key="1">
    <citation type="journal article" date="2024" name="Plant Biotechnol. J.">
        <title>Genome and CRISPR/Cas9 system of a widespread forest tree (Populus alba) in the world.</title>
        <authorList>
            <person name="Liu Y.J."/>
            <person name="Jiang P.F."/>
            <person name="Han X.M."/>
            <person name="Li X.Y."/>
            <person name="Wang H.M."/>
            <person name="Wang Y.J."/>
            <person name="Wang X.X."/>
            <person name="Zeng Q.Y."/>
        </authorList>
    </citation>
    <scope>NUCLEOTIDE SEQUENCE [LARGE SCALE GENOMIC DNA]</scope>
    <source>
        <strain evidence="2">cv. PAL-ZL1</strain>
    </source>
</reference>
<keyword evidence="2" id="KW-1185">Reference proteome</keyword>
<evidence type="ECO:0000313" key="2">
    <source>
        <dbReference type="Proteomes" id="UP000309997"/>
    </source>
</evidence>
<accession>A0ACC4BJM5</accession>